<evidence type="ECO:0000313" key="2">
    <source>
        <dbReference type="Proteomes" id="UP000327013"/>
    </source>
</evidence>
<reference evidence="1 2" key="1">
    <citation type="submission" date="2019-06" db="EMBL/GenBank/DDBJ databases">
        <title>A chromosomal-level reference genome of Carpinus fangiana (Coryloideae, Betulaceae).</title>
        <authorList>
            <person name="Yang X."/>
            <person name="Wang Z."/>
            <person name="Zhang L."/>
            <person name="Hao G."/>
            <person name="Liu J."/>
            <person name="Yang Y."/>
        </authorList>
    </citation>
    <scope>NUCLEOTIDE SEQUENCE [LARGE SCALE GENOMIC DNA]</scope>
    <source>
        <strain evidence="1">Cfa_2016G</strain>
        <tissue evidence="1">Leaf</tissue>
    </source>
</reference>
<name>A0A5N6QDF4_9ROSI</name>
<gene>
    <name evidence="1" type="ORF">FH972_001380</name>
</gene>
<accession>A0A5N6QDF4</accession>
<keyword evidence="2" id="KW-1185">Reference proteome</keyword>
<dbReference type="EMBL" id="CM017321">
    <property type="protein sequence ID" value="KAE7996679.1"/>
    <property type="molecule type" value="Genomic_DNA"/>
</dbReference>
<dbReference type="Proteomes" id="UP000327013">
    <property type="component" value="Chromosome 1"/>
</dbReference>
<dbReference type="AlphaFoldDB" id="A0A5N6QDF4"/>
<proteinExistence type="predicted"/>
<organism evidence="1 2">
    <name type="scientific">Carpinus fangiana</name>
    <dbReference type="NCBI Taxonomy" id="176857"/>
    <lineage>
        <taxon>Eukaryota</taxon>
        <taxon>Viridiplantae</taxon>
        <taxon>Streptophyta</taxon>
        <taxon>Embryophyta</taxon>
        <taxon>Tracheophyta</taxon>
        <taxon>Spermatophyta</taxon>
        <taxon>Magnoliopsida</taxon>
        <taxon>eudicotyledons</taxon>
        <taxon>Gunneridae</taxon>
        <taxon>Pentapetalae</taxon>
        <taxon>rosids</taxon>
        <taxon>fabids</taxon>
        <taxon>Fagales</taxon>
        <taxon>Betulaceae</taxon>
        <taxon>Carpinus</taxon>
    </lineage>
</organism>
<sequence length="51" mass="5655">MGPEIEEEQDHEAVATTTMELFKPFLFFSTSTATFSYPKSTAYTGRSATCP</sequence>
<evidence type="ECO:0000313" key="1">
    <source>
        <dbReference type="EMBL" id="KAE7996679.1"/>
    </source>
</evidence>
<protein>
    <submittedName>
        <fullName evidence="1">Uncharacterized protein</fullName>
    </submittedName>
</protein>